<evidence type="ECO:0000256" key="10">
    <source>
        <dbReference type="ARBA" id="ARBA00023295"/>
    </source>
</evidence>
<dbReference type="GeneID" id="91987072"/>
<keyword evidence="7 17" id="KW-1133">Transmembrane helix</keyword>
<dbReference type="InterPro" id="IPR050386">
    <property type="entry name" value="Glycosyl_hydrolase_5"/>
</dbReference>
<evidence type="ECO:0000256" key="6">
    <source>
        <dbReference type="ARBA" id="ARBA00022968"/>
    </source>
</evidence>
<evidence type="ECO:0000256" key="17">
    <source>
        <dbReference type="SAM" id="Phobius"/>
    </source>
</evidence>
<evidence type="ECO:0000256" key="1">
    <source>
        <dbReference type="ARBA" id="ARBA00004401"/>
    </source>
</evidence>
<proteinExistence type="inferred from homology"/>
<keyword evidence="10" id="KW-0326">Glycosidase</keyword>
<evidence type="ECO:0000256" key="2">
    <source>
        <dbReference type="ARBA" id="ARBA00005641"/>
    </source>
</evidence>
<dbReference type="PANTHER" id="PTHR31297:SF34">
    <property type="entry name" value="GLUCAN 1,3-BETA-GLUCOSIDASE 2"/>
    <property type="match status" value="1"/>
</dbReference>
<evidence type="ECO:0000256" key="13">
    <source>
        <dbReference type="ARBA" id="ARBA00037126"/>
    </source>
</evidence>
<reference evidence="19 20" key="2">
    <citation type="submission" date="2024-01" db="EMBL/GenBank/DDBJ databases">
        <title>Comparative genomics of Cryptococcus and Kwoniella reveals pathogenesis evolution and contrasting modes of karyotype evolution via chromosome fusion or intercentromeric recombination.</title>
        <authorList>
            <person name="Coelho M.A."/>
            <person name="David-Palma M."/>
            <person name="Shea T."/>
            <person name="Bowers K."/>
            <person name="Mcginley-Smith S."/>
            <person name="Mohammad A.W."/>
            <person name="Gnirke A."/>
            <person name="Yurkov A.M."/>
            <person name="Nowrousian M."/>
            <person name="Sun S."/>
            <person name="Cuomo C.A."/>
            <person name="Heitman J."/>
        </authorList>
    </citation>
    <scope>NUCLEOTIDE SEQUENCE [LARGE SCALE GENOMIC DNA]</scope>
    <source>
        <strain evidence="19 20">IND107</strain>
    </source>
</reference>
<keyword evidence="4 17" id="KW-0812">Transmembrane</keyword>
<feature type="transmembrane region" description="Helical" evidence="17">
    <location>
        <begin position="252"/>
        <end position="275"/>
    </location>
</feature>
<keyword evidence="8 17" id="KW-0472">Membrane</keyword>
<feature type="compositionally biased region" description="Basic and acidic residues" evidence="16">
    <location>
        <begin position="232"/>
        <end position="245"/>
    </location>
</feature>
<comment type="subcellular location">
    <subcellularLocation>
        <location evidence="1">Cell membrane</location>
        <topology evidence="1">Single-pass type II membrane protein</topology>
    </subcellularLocation>
</comment>
<comment type="function">
    <text evidence="13">Glucosidase involved in the degradation of cellulosic biomass. Active on lichenan.</text>
</comment>
<keyword evidence="9" id="KW-0325">Glycoprotein</keyword>
<feature type="domain" description="Glycoside hydrolase family 5" evidence="18">
    <location>
        <begin position="432"/>
        <end position="586"/>
    </location>
</feature>
<sequence>MQHTSTQANYRFNWSLNSGEDRGDDIRCWTEEIDEHSDGSSFVIIISLGIPDIKYTEVFRCWCRSSSFLIAKAYSSFSPSSKEPLFFTMRRSSYGPVSNQDLSPDPNVSPNLDSNSSFLDPEANNLLGRPGSEYVPAPSLMSRDSTAASMNLLGGTPSLAGTHRDSWGSGLELTSAEGANGGNRNPGRSGLAHSAVPYASGERLSTSDEDDEQGHITPAVAAIGTGAAARGTSEKPKWAEYEPGRGKKNRRWLWAALAALLIIAIGLGVGLGVGLTRNKDNKNLAASAGSEHSSSSAPSKTSSGSGSTGTASSSATASATPTTGTHGSLITLEDGSTMTYDNPYGGKWVWDEANPFNNEAQANSWTPALNQNWTWGQDKVFGVNLGGWLVIEPFIVPGLYEKYANGSAGTAIDEYTLSVNMGDNITAALTEHYETFITERDFVEIVAAGLNWVRIPIPFFAIEVWEGEPYLPKVQWQYVLKAIKWARKYGIRINLDLHSVPGSQNGWNHSGRQGSVNWMNGAMGLANAQRSLDYIRTLAQFIAQPEYAPVIQMFGFLNEPNGNAIGKSPIGSFYIQAHNIIREITGIGAGKGPMLSMHDGFLGVTQWYGDLAGADRMMLDQHTYMIFQDQPQGNLDALKVMPCQWWASSTNTTSQQWGPNNAGEWSAAWNDCGLWVNNVGSGSRYDGSYDGYANKVTGSCAYWNDYTQWNQSTIDALNHFVSGSMDALQNFFFWTWKIGNSTGAIQEVNPFWHYRLGLAKGWIPKDPRTAAGTCQGDGVALNNFDGTYSNAYVTGGSGAGTIAASASSSYPWPPASFTNVAANSMSLLAQYTQTGTPITMPGPTFTSPGSTATLNAGNGWFNANAGNKQAYAAVSGCTYPPEYSAADLAISTGACGAGLTQANKRFAEPTPAPSPTR</sequence>
<evidence type="ECO:0000256" key="7">
    <source>
        <dbReference type="ARBA" id="ARBA00022989"/>
    </source>
</evidence>
<keyword evidence="6" id="KW-0735">Signal-anchor</keyword>
<keyword evidence="11" id="KW-0961">Cell wall biogenesis/degradation</keyword>
<feature type="region of interest" description="Disordered" evidence="16">
    <location>
        <begin position="96"/>
        <end position="139"/>
    </location>
</feature>
<organism evidence="19 20">
    <name type="scientific">Cryptococcus tetragattii IND107</name>
    <dbReference type="NCBI Taxonomy" id="1296105"/>
    <lineage>
        <taxon>Eukaryota</taxon>
        <taxon>Fungi</taxon>
        <taxon>Dikarya</taxon>
        <taxon>Basidiomycota</taxon>
        <taxon>Agaricomycotina</taxon>
        <taxon>Tremellomycetes</taxon>
        <taxon>Tremellales</taxon>
        <taxon>Cryptococcaceae</taxon>
        <taxon>Cryptococcus</taxon>
        <taxon>Cryptococcus gattii species complex</taxon>
    </lineage>
</organism>
<comment type="catalytic activity">
    <reaction evidence="12">
        <text>Successive hydrolysis of beta-D-glucose units from the non-reducing ends of (1-&gt;3)-beta-D-glucans, releasing alpha-glucose.</text>
        <dbReference type="EC" id="3.2.1.58"/>
    </reaction>
</comment>
<dbReference type="EC" id="3.2.1.58" evidence="14"/>
<evidence type="ECO:0000256" key="15">
    <source>
        <dbReference type="ARBA" id="ARBA00041260"/>
    </source>
</evidence>
<gene>
    <name evidence="19" type="ORF">I308_100214</name>
</gene>
<evidence type="ECO:0000256" key="9">
    <source>
        <dbReference type="ARBA" id="ARBA00023180"/>
    </source>
</evidence>
<evidence type="ECO:0000259" key="18">
    <source>
        <dbReference type="Pfam" id="PF00150"/>
    </source>
</evidence>
<dbReference type="Gene3D" id="3.20.20.80">
    <property type="entry name" value="Glycosidases"/>
    <property type="match status" value="1"/>
</dbReference>
<evidence type="ECO:0000313" key="19">
    <source>
        <dbReference type="EMBL" id="KAL0255410.1"/>
    </source>
</evidence>
<dbReference type="Proteomes" id="UP000054399">
    <property type="component" value="Unassembled WGS sequence"/>
</dbReference>
<dbReference type="InterPro" id="IPR001547">
    <property type="entry name" value="Glyco_hydro_5"/>
</dbReference>
<keyword evidence="5" id="KW-0378">Hydrolase</keyword>
<evidence type="ECO:0000256" key="16">
    <source>
        <dbReference type="SAM" id="MobiDB-lite"/>
    </source>
</evidence>
<accession>A0ABR3C457</accession>
<evidence type="ECO:0000256" key="5">
    <source>
        <dbReference type="ARBA" id="ARBA00022801"/>
    </source>
</evidence>
<evidence type="ECO:0000256" key="8">
    <source>
        <dbReference type="ARBA" id="ARBA00023136"/>
    </source>
</evidence>
<evidence type="ECO:0000256" key="4">
    <source>
        <dbReference type="ARBA" id="ARBA00022692"/>
    </source>
</evidence>
<dbReference type="SUPFAM" id="SSF51445">
    <property type="entry name" value="(Trans)glycosidases"/>
    <property type="match status" value="1"/>
</dbReference>
<evidence type="ECO:0000313" key="20">
    <source>
        <dbReference type="Proteomes" id="UP000054399"/>
    </source>
</evidence>
<feature type="compositionally biased region" description="Low complexity" evidence="16">
    <location>
        <begin position="285"/>
        <end position="328"/>
    </location>
</feature>
<dbReference type="EMBL" id="ATAM02000001">
    <property type="protein sequence ID" value="KAL0255410.1"/>
    <property type="molecule type" value="Genomic_DNA"/>
</dbReference>
<reference evidence="20" key="1">
    <citation type="submission" date="2015-01" db="EMBL/GenBank/DDBJ databases">
        <title>The Genome Sequence of Cryptococcus gattii MMRL2647.</title>
        <authorList>
            <consortium name="The Broad Institute Genomics Platform"/>
            <person name="Cuomo C."/>
            <person name="Litvintseva A."/>
            <person name="Chen Y."/>
            <person name="Heitman J."/>
            <person name="Sun S."/>
            <person name="Springer D."/>
            <person name="Dromer F."/>
            <person name="Young S."/>
            <person name="Zeng Q."/>
            <person name="Gargeya S."/>
            <person name="Abouelleil A."/>
            <person name="Alvarado L."/>
            <person name="Chapman S.B."/>
            <person name="Gainer-Dewar J."/>
            <person name="Goldberg J."/>
            <person name="Griggs A."/>
            <person name="Gujja S."/>
            <person name="Hansen M."/>
            <person name="Howarth C."/>
            <person name="Imamovic A."/>
            <person name="Larimer J."/>
            <person name="Murphy C."/>
            <person name="Naylor J."/>
            <person name="Pearson M."/>
            <person name="Priest M."/>
            <person name="Roberts A."/>
            <person name="Saif S."/>
            <person name="Shea T."/>
            <person name="Sykes S."/>
            <person name="Wortman J."/>
            <person name="Nusbaum C."/>
            <person name="Birren B."/>
        </authorList>
    </citation>
    <scope>NUCLEOTIDE SEQUENCE [LARGE SCALE GENOMIC DNA]</scope>
    <source>
        <strain evidence="20">IND107</strain>
    </source>
</reference>
<keyword evidence="3" id="KW-1003">Cell membrane</keyword>
<evidence type="ECO:0000256" key="11">
    <source>
        <dbReference type="ARBA" id="ARBA00023316"/>
    </source>
</evidence>
<keyword evidence="20" id="KW-1185">Reference proteome</keyword>
<dbReference type="InterPro" id="IPR017853">
    <property type="entry name" value="GH"/>
</dbReference>
<dbReference type="Pfam" id="PF00150">
    <property type="entry name" value="Cellulase"/>
    <property type="match status" value="1"/>
</dbReference>
<feature type="region of interest" description="Disordered" evidence="16">
    <location>
        <begin position="224"/>
        <end position="245"/>
    </location>
</feature>
<evidence type="ECO:0000256" key="14">
    <source>
        <dbReference type="ARBA" id="ARBA00038929"/>
    </source>
</evidence>
<comment type="caution">
    <text evidence="19">The sequence shown here is derived from an EMBL/GenBank/DDBJ whole genome shotgun (WGS) entry which is preliminary data.</text>
</comment>
<evidence type="ECO:0000256" key="12">
    <source>
        <dbReference type="ARBA" id="ARBA00036824"/>
    </source>
</evidence>
<evidence type="ECO:0000256" key="3">
    <source>
        <dbReference type="ARBA" id="ARBA00022475"/>
    </source>
</evidence>
<dbReference type="PANTHER" id="PTHR31297">
    <property type="entry name" value="GLUCAN ENDO-1,6-BETA-GLUCOSIDASE B"/>
    <property type="match status" value="1"/>
</dbReference>
<protein>
    <recommendedName>
        <fullName evidence="14">glucan 1,3-beta-glucosidase</fullName>
        <ecNumber evidence="14">3.2.1.58</ecNumber>
    </recommendedName>
    <alternativeName>
        <fullName evidence="15">Exo-1,3-beta-glucanase D</fullName>
    </alternativeName>
</protein>
<name>A0ABR3C457_9TREE</name>
<feature type="compositionally biased region" description="Polar residues" evidence="16">
    <location>
        <begin position="96"/>
        <end position="118"/>
    </location>
</feature>
<comment type="similarity">
    <text evidence="2">Belongs to the glycosyl hydrolase 5 (cellulase A) family.</text>
</comment>
<feature type="region of interest" description="Disordered" evidence="16">
    <location>
        <begin position="285"/>
        <end position="330"/>
    </location>
</feature>
<feature type="region of interest" description="Disordered" evidence="16">
    <location>
        <begin position="152"/>
        <end position="194"/>
    </location>
</feature>
<dbReference type="RefSeq" id="XP_066616687.1">
    <property type="nucleotide sequence ID" value="XM_066754786.1"/>
</dbReference>